<dbReference type="PANTHER" id="PTHR33346:SF2">
    <property type="entry name" value="DEHYDRIN ERD14"/>
    <property type="match status" value="1"/>
</dbReference>
<sequence length="270" mass="30263">MEGEKNQYQGVTGEQDKEVEKNQYQGVTGEQDKEVKSRGLFDFMKKNEEKTEKEEKKEEELLVSDMENVHVTQLEKMEMDKKDQEKKEGLSAKLHRSDSSSSSSSDEEEVGPDGEKKKKKKGLKEKIHEKIGGEKKEENKPSKEAHVASGQAHVFSPPAPPPGHLDDTSIKVEKVDDAVKLEEVSPHGEEKKGFLEKIKDKLPGQKKPTEEVHVTPPIPIGSEEVNSPDDKEKKGIFGKIMEKIKGPEHKDGEKIKGPEHKDGEKTGESH</sequence>
<dbReference type="GO" id="GO:0005829">
    <property type="term" value="C:cytosol"/>
    <property type="evidence" value="ECO:0007669"/>
    <property type="project" value="TreeGrafter"/>
</dbReference>
<protein>
    <submittedName>
        <fullName evidence="3">Dehydrin COR410</fullName>
    </submittedName>
</protein>
<feature type="compositionally biased region" description="Basic and acidic residues" evidence="2">
    <location>
        <begin position="228"/>
        <end position="270"/>
    </location>
</feature>
<proteinExistence type="inferred from homology"/>
<comment type="similarity">
    <text evidence="1">Belongs to the plant dehydrin family.</text>
</comment>
<feature type="compositionally biased region" description="Basic and acidic residues" evidence="2">
    <location>
        <begin position="30"/>
        <end position="60"/>
    </location>
</feature>
<dbReference type="AlphaFoldDB" id="A0A833VXW0"/>
<feature type="compositionally biased region" description="Basic and acidic residues" evidence="2">
    <location>
        <begin position="73"/>
        <end position="98"/>
    </location>
</feature>
<feature type="compositionally biased region" description="Basic and acidic residues" evidence="2">
    <location>
        <begin position="124"/>
        <end position="146"/>
    </location>
</feature>
<dbReference type="PROSITE" id="PS00823">
    <property type="entry name" value="DEHYDRIN_2"/>
    <property type="match status" value="1"/>
</dbReference>
<name>A0A833VXW0_9POAL</name>
<feature type="compositionally biased region" description="Basic and acidic residues" evidence="2">
    <location>
        <begin position="164"/>
        <end position="213"/>
    </location>
</feature>
<dbReference type="GO" id="GO:0016020">
    <property type="term" value="C:membrane"/>
    <property type="evidence" value="ECO:0007669"/>
    <property type="project" value="TreeGrafter"/>
</dbReference>
<dbReference type="GO" id="GO:0009414">
    <property type="term" value="P:response to water deprivation"/>
    <property type="evidence" value="ECO:0007669"/>
    <property type="project" value="TreeGrafter"/>
</dbReference>
<dbReference type="InterPro" id="IPR000167">
    <property type="entry name" value="Dehydrin"/>
</dbReference>
<reference evidence="3" key="1">
    <citation type="submission" date="2020-01" db="EMBL/GenBank/DDBJ databases">
        <title>Genome sequence of Kobresia littledalei, the first chromosome-level genome in the family Cyperaceae.</title>
        <authorList>
            <person name="Qu G."/>
        </authorList>
    </citation>
    <scope>NUCLEOTIDE SEQUENCE</scope>
    <source>
        <strain evidence="3">C.B.Clarke</strain>
        <tissue evidence="3">Leaf</tissue>
    </source>
</reference>
<dbReference type="EMBL" id="SWLB01000003">
    <property type="protein sequence ID" value="KAF3340288.1"/>
    <property type="molecule type" value="Genomic_DNA"/>
</dbReference>
<accession>A0A833VXW0</accession>
<organism evidence="3 4">
    <name type="scientific">Carex littledalei</name>
    <dbReference type="NCBI Taxonomy" id="544730"/>
    <lineage>
        <taxon>Eukaryota</taxon>
        <taxon>Viridiplantae</taxon>
        <taxon>Streptophyta</taxon>
        <taxon>Embryophyta</taxon>
        <taxon>Tracheophyta</taxon>
        <taxon>Spermatophyta</taxon>
        <taxon>Magnoliopsida</taxon>
        <taxon>Liliopsida</taxon>
        <taxon>Poales</taxon>
        <taxon>Cyperaceae</taxon>
        <taxon>Cyperoideae</taxon>
        <taxon>Cariceae</taxon>
        <taxon>Carex</taxon>
        <taxon>Carex subgen. Euthyceras</taxon>
    </lineage>
</organism>
<dbReference type="GO" id="GO:0009631">
    <property type="term" value="P:cold acclimation"/>
    <property type="evidence" value="ECO:0007669"/>
    <property type="project" value="TreeGrafter"/>
</dbReference>
<dbReference type="Proteomes" id="UP000623129">
    <property type="component" value="Unassembled WGS sequence"/>
</dbReference>
<dbReference type="PROSITE" id="PS00315">
    <property type="entry name" value="DEHYDRIN_1"/>
    <property type="match status" value="1"/>
</dbReference>
<feature type="region of interest" description="Disordered" evidence="2">
    <location>
        <begin position="1"/>
        <end position="270"/>
    </location>
</feature>
<dbReference type="InterPro" id="IPR030513">
    <property type="entry name" value="Dehydrin_CS"/>
</dbReference>
<dbReference type="Pfam" id="PF00257">
    <property type="entry name" value="Dehydrin"/>
    <property type="match status" value="1"/>
</dbReference>
<feature type="compositionally biased region" description="Polar residues" evidence="2">
    <location>
        <begin position="1"/>
        <end position="12"/>
    </location>
</feature>
<comment type="caution">
    <text evidence="3">The sequence shown here is derived from an EMBL/GenBank/DDBJ whole genome shotgun (WGS) entry which is preliminary data.</text>
</comment>
<dbReference type="GO" id="GO:0009737">
    <property type="term" value="P:response to abscisic acid"/>
    <property type="evidence" value="ECO:0007669"/>
    <property type="project" value="TreeGrafter"/>
</dbReference>
<keyword evidence="4" id="KW-1185">Reference proteome</keyword>
<evidence type="ECO:0000313" key="4">
    <source>
        <dbReference type="Proteomes" id="UP000623129"/>
    </source>
</evidence>
<gene>
    <name evidence="3" type="ORF">FCM35_KLT16059</name>
</gene>
<evidence type="ECO:0000256" key="2">
    <source>
        <dbReference type="SAM" id="MobiDB-lite"/>
    </source>
</evidence>
<evidence type="ECO:0000313" key="3">
    <source>
        <dbReference type="EMBL" id="KAF3340288.1"/>
    </source>
</evidence>
<dbReference type="OrthoDB" id="1934367at2759"/>
<evidence type="ECO:0000256" key="1">
    <source>
        <dbReference type="RuleBase" id="RU003995"/>
    </source>
</evidence>
<dbReference type="PANTHER" id="PTHR33346">
    <property type="entry name" value="DEHYDRIN XERO 2-RELATED"/>
    <property type="match status" value="1"/>
</dbReference>